<dbReference type="InterPro" id="IPR003918">
    <property type="entry name" value="NADH_UbQ_OxRdtase"/>
</dbReference>
<evidence type="ECO:0000256" key="8">
    <source>
        <dbReference type="RuleBase" id="RU000320"/>
    </source>
</evidence>
<dbReference type="InterPro" id="IPR001750">
    <property type="entry name" value="ND/Mrp_TM"/>
</dbReference>
<comment type="similarity">
    <text evidence="2">Belongs to the CPA3 antiporters (TC 2.A.63) subunit D family.</text>
</comment>
<accession>A0A8J4H7C4</accession>
<evidence type="ECO:0000256" key="6">
    <source>
        <dbReference type="ARBA" id="ARBA00022989"/>
    </source>
</evidence>
<dbReference type="Pfam" id="PF00361">
    <property type="entry name" value="Proton_antipo_M"/>
    <property type="match status" value="1"/>
</dbReference>
<evidence type="ECO:0000256" key="2">
    <source>
        <dbReference type="ARBA" id="ARBA00005346"/>
    </source>
</evidence>
<evidence type="ECO:0000256" key="3">
    <source>
        <dbReference type="ARBA" id="ARBA00022449"/>
    </source>
</evidence>
<keyword evidence="7 9" id="KW-0472">Membrane</keyword>
<dbReference type="GO" id="GO:0005886">
    <property type="term" value="C:plasma membrane"/>
    <property type="evidence" value="ECO:0007669"/>
    <property type="project" value="UniProtKB-SubCell"/>
</dbReference>
<feature type="transmembrane region" description="Helical" evidence="9">
    <location>
        <begin position="239"/>
        <end position="261"/>
    </location>
</feature>
<proteinExistence type="inferred from homology"/>
<feature type="transmembrane region" description="Helical" evidence="9">
    <location>
        <begin position="366"/>
        <end position="388"/>
    </location>
</feature>
<organism evidence="11 12">
    <name type="scientific">Xylanibacillus composti</name>
    <dbReference type="NCBI Taxonomy" id="1572762"/>
    <lineage>
        <taxon>Bacteria</taxon>
        <taxon>Bacillati</taxon>
        <taxon>Bacillota</taxon>
        <taxon>Bacilli</taxon>
        <taxon>Bacillales</taxon>
        <taxon>Paenibacillaceae</taxon>
        <taxon>Xylanibacillus</taxon>
    </lineage>
</organism>
<dbReference type="InterPro" id="IPR050586">
    <property type="entry name" value="CPA3_Na-H_Antiporter_D"/>
</dbReference>
<gene>
    <name evidence="11" type="ORF">XYCOK13_29720</name>
</gene>
<dbReference type="PRINTS" id="PR01437">
    <property type="entry name" value="NUOXDRDTASE4"/>
</dbReference>
<name>A0A8J4H7C4_9BACL</name>
<feature type="transmembrane region" description="Helical" evidence="9">
    <location>
        <begin position="131"/>
        <end position="150"/>
    </location>
</feature>
<feature type="domain" description="NADH:quinone oxidoreductase/Mrp antiporter transmembrane" evidence="10">
    <location>
        <begin position="127"/>
        <end position="415"/>
    </location>
</feature>
<keyword evidence="12" id="KW-1185">Reference proteome</keyword>
<feature type="transmembrane region" description="Helical" evidence="9">
    <location>
        <begin position="6"/>
        <end position="22"/>
    </location>
</feature>
<feature type="transmembrane region" description="Helical" evidence="9">
    <location>
        <begin position="298"/>
        <end position="316"/>
    </location>
</feature>
<evidence type="ECO:0000256" key="9">
    <source>
        <dbReference type="SAM" id="Phobius"/>
    </source>
</evidence>
<comment type="caution">
    <text evidence="11">The sequence shown here is derived from an EMBL/GenBank/DDBJ whole genome shotgun (WGS) entry which is preliminary data.</text>
</comment>
<evidence type="ECO:0000256" key="4">
    <source>
        <dbReference type="ARBA" id="ARBA00022475"/>
    </source>
</evidence>
<evidence type="ECO:0000259" key="10">
    <source>
        <dbReference type="Pfam" id="PF00361"/>
    </source>
</evidence>
<keyword evidence="5 8" id="KW-0812">Transmembrane</keyword>
<keyword evidence="6 9" id="KW-1133">Transmembrane helix</keyword>
<evidence type="ECO:0000313" key="12">
    <source>
        <dbReference type="Proteomes" id="UP000677918"/>
    </source>
</evidence>
<evidence type="ECO:0000256" key="5">
    <source>
        <dbReference type="ARBA" id="ARBA00022692"/>
    </source>
</evidence>
<dbReference type="EMBL" id="BOVK01000041">
    <property type="protein sequence ID" value="GIQ70148.1"/>
    <property type="molecule type" value="Genomic_DNA"/>
</dbReference>
<feature type="transmembrane region" description="Helical" evidence="9">
    <location>
        <begin position="273"/>
        <end position="291"/>
    </location>
</feature>
<keyword evidence="3" id="KW-0050">Antiport</keyword>
<comment type="subcellular location">
    <subcellularLocation>
        <location evidence="1">Cell membrane</location>
        <topology evidence="1">Multi-pass membrane protein</topology>
    </subcellularLocation>
    <subcellularLocation>
        <location evidence="8">Membrane</location>
        <topology evidence="8">Multi-pass membrane protein</topology>
    </subcellularLocation>
</comment>
<evidence type="ECO:0000256" key="7">
    <source>
        <dbReference type="ARBA" id="ARBA00023136"/>
    </source>
</evidence>
<dbReference type="GO" id="GO:0042773">
    <property type="term" value="P:ATP synthesis coupled electron transport"/>
    <property type="evidence" value="ECO:0007669"/>
    <property type="project" value="InterPro"/>
</dbReference>
<keyword evidence="3" id="KW-0813">Transport</keyword>
<dbReference type="AlphaFoldDB" id="A0A8J4H7C4"/>
<evidence type="ECO:0000313" key="11">
    <source>
        <dbReference type="EMBL" id="GIQ70148.1"/>
    </source>
</evidence>
<feature type="transmembrane region" description="Helical" evidence="9">
    <location>
        <begin position="445"/>
        <end position="466"/>
    </location>
</feature>
<keyword evidence="4" id="KW-1003">Cell membrane</keyword>
<dbReference type="GO" id="GO:0015297">
    <property type="term" value="F:antiporter activity"/>
    <property type="evidence" value="ECO:0007669"/>
    <property type="project" value="UniProtKB-KW"/>
</dbReference>
<feature type="transmembrane region" description="Helical" evidence="9">
    <location>
        <begin position="106"/>
        <end position="125"/>
    </location>
</feature>
<reference evidence="11" key="1">
    <citation type="submission" date="2021-04" db="EMBL/GenBank/DDBJ databases">
        <title>Draft genome sequence of Xylanibacillus composti strain K13.</title>
        <authorList>
            <person name="Uke A."/>
            <person name="Chhe C."/>
            <person name="Baramee S."/>
            <person name="Kosugi A."/>
        </authorList>
    </citation>
    <scope>NUCLEOTIDE SEQUENCE</scope>
    <source>
        <strain evidence="11">K13</strain>
    </source>
</reference>
<sequence length="493" mass="52594">MNNVVVLPVLIPVLTGIALILVRSLAWLRAVGVVSLIVNTGVAAYLLSRIHSQGIQVLELGGWSAPFGIVLVADMLAGLLVVAANLTAVICLLFACRTIGEKRERFYFHSFYQFLIAGVCGSFLTGDIFNLFVFFEVMLISSYVLIVLGATKQQLRESIKYVLVNMLSSVFFVVSVGLLYGMVGTLNMADLSVRVAEMGQDGLMNIIALMFLFVFGLKAGLFLFFWLPGSYSAPPAAISAIFAALLTKVGIYALIRTFTLIFYHDPGFTHELLAWMAGATIVLGTIGAVGAKDVKGILVYNVVASVGFIILGLAAFTEGSLQGVVYYLMHDIVIKALLFLLGGAFLLAAGTGHLRSTGEWIKSYPLLGWMLFVTAFAVAGVPPLSGFVGKLLILEGGLRSGLYVLVGIGLLSSLLLLYSIIRWFMEGFWKIRPEGAPTGGEPRTVRALLLPCGLLLAVSAALGLGAEGLAGFVEQAAQTMADPSVYIAAVLGE</sequence>
<feature type="transmembrane region" description="Helical" evidence="9">
    <location>
        <begin position="27"/>
        <end position="47"/>
    </location>
</feature>
<protein>
    <submittedName>
        <fullName evidence="11">Na+/H+ antiporter subunit D</fullName>
    </submittedName>
</protein>
<feature type="transmembrane region" description="Helical" evidence="9">
    <location>
        <begin position="203"/>
        <end position="227"/>
    </location>
</feature>
<dbReference type="PANTHER" id="PTHR42703:SF1">
    <property type="entry name" value="NA(+)_H(+) ANTIPORTER SUBUNIT D1"/>
    <property type="match status" value="1"/>
</dbReference>
<dbReference type="GO" id="GO:0008137">
    <property type="term" value="F:NADH dehydrogenase (ubiquinone) activity"/>
    <property type="evidence" value="ECO:0007669"/>
    <property type="project" value="InterPro"/>
</dbReference>
<dbReference type="Proteomes" id="UP000677918">
    <property type="component" value="Unassembled WGS sequence"/>
</dbReference>
<dbReference type="RefSeq" id="WP_213412920.1">
    <property type="nucleotide sequence ID" value="NZ_BOVK01000041.1"/>
</dbReference>
<feature type="transmembrane region" description="Helical" evidence="9">
    <location>
        <begin position="400"/>
        <end position="424"/>
    </location>
</feature>
<dbReference type="NCBIfam" id="NF005818">
    <property type="entry name" value="PRK07691.1"/>
    <property type="match status" value="1"/>
</dbReference>
<feature type="transmembrane region" description="Helical" evidence="9">
    <location>
        <begin position="67"/>
        <end position="94"/>
    </location>
</feature>
<feature type="transmembrane region" description="Helical" evidence="9">
    <location>
        <begin position="162"/>
        <end position="183"/>
    </location>
</feature>
<feature type="transmembrane region" description="Helical" evidence="9">
    <location>
        <begin position="336"/>
        <end position="354"/>
    </location>
</feature>
<dbReference type="PANTHER" id="PTHR42703">
    <property type="entry name" value="NADH DEHYDROGENASE"/>
    <property type="match status" value="1"/>
</dbReference>
<evidence type="ECO:0000256" key="1">
    <source>
        <dbReference type="ARBA" id="ARBA00004651"/>
    </source>
</evidence>